<evidence type="ECO:0000313" key="2">
    <source>
        <dbReference type="EMBL" id="CAJ1498419.1"/>
    </source>
</evidence>
<proteinExistence type="predicted"/>
<dbReference type="Proteomes" id="UP001190336">
    <property type="component" value="Chromosome"/>
</dbReference>
<reference evidence="2 3" key="1">
    <citation type="submission" date="2023-08" db="EMBL/GenBank/DDBJ databases">
        <authorList>
            <person name="Folkvardsen B D."/>
            <person name="Norman A."/>
        </authorList>
    </citation>
    <scope>NUCLEOTIDE SEQUENCE [LARGE SCALE GENOMIC DNA]</scope>
    <source>
        <strain evidence="2 3">Mu0083</strain>
    </source>
</reference>
<protein>
    <submittedName>
        <fullName evidence="2">Nuclear transport factor 2 family protein</fullName>
    </submittedName>
</protein>
<feature type="domain" description="SnoaL-like" evidence="1">
    <location>
        <begin position="16"/>
        <end position="137"/>
    </location>
</feature>
<dbReference type="RefSeq" id="WP_308476930.1">
    <property type="nucleotide sequence ID" value="NZ_OY726394.1"/>
</dbReference>
<organism evidence="2 3">
    <name type="scientific">[Mycobacterium] kokjensenii</name>
    <dbReference type="NCBI Taxonomy" id="3064287"/>
    <lineage>
        <taxon>Bacteria</taxon>
        <taxon>Bacillati</taxon>
        <taxon>Actinomycetota</taxon>
        <taxon>Actinomycetes</taxon>
        <taxon>Mycobacteriales</taxon>
        <taxon>Mycobacteriaceae</taxon>
        <taxon>Mycolicibacter</taxon>
    </lineage>
</organism>
<dbReference type="EMBL" id="OY726394">
    <property type="protein sequence ID" value="CAJ1498419.1"/>
    <property type="molecule type" value="Genomic_DNA"/>
</dbReference>
<gene>
    <name evidence="2" type="ORF">MU0083_001923</name>
</gene>
<sequence>MPSDTALAGLQRDVRYLLDRTQILDCVARHARGCDRHDIDLITSAYHDDGVDEHGNDVNTGPQYGAWANATHAQTSLVHTHNITTHTCEIDGDTAHAESYVLVILIGIDGKTAQFITGRYIDRLERREGQWRIAVRRSTVEGMFTADARVLGSEFFTQKGYLVGTRDREDLSYARPLRMDQPAPARWATQIRR</sequence>
<dbReference type="Gene3D" id="3.10.450.50">
    <property type="match status" value="1"/>
</dbReference>
<accession>A0ABN9N0R0</accession>
<dbReference type="Pfam" id="PF13577">
    <property type="entry name" value="SnoaL_4"/>
    <property type="match status" value="1"/>
</dbReference>
<evidence type="ECO:0000259" key="1">
    <source>
        <dbReference type="Pfam" id="PF13577"/>
    </source>
</evidence>
<dbReference type="SUPFAM" id="SSF54427">
    <property type="entry name" value="NTF2-like"/>
    <property type="match status" value="1"/>
</dbReference>
<dbReference type="InterPro" id="IPR032710">
    <property type="entry name" value="NTF2-like_dom_sf"/>
</dbReference>
<dbReference type="CDD" id="cd00531">
    <property type="entry name" value="NTF2_like"/>
    <property type="match status" value="1"/>
</dbReference>
<dbReference type="InterPro" id="IPR037401">
    <property type="entry name" value="SnoaL-like"/>
</dbReference>
<evidence type="ECO:0000313" key="3">
    <source>
        <dbReference type="Proteomes" id="UP001190336"/>
    </source>
</evidence>
<keyword evidence="3" id="KW-1185">Reference proteome</keyword>
<name>A0ABN9N0R0_9MYCO</name>